<organism evidence="1">
    <name type="scientific">Florenciella parvula</name>
    <dbReference type="NCBI Taxonomy" id="236787"/>
    <lineage>
        <taxon>Eukaryota</taxon>
        <taxon>Sar</taxon>
        <taxon>Stramenopiles</taxon>
        <taxon>Ochrophyta</taxon>
        <taxon>Dictyochophyceae</taxon>
        <taxon>Florenciellales</taxon>
        <taxon>Florenciella</taxon>
    </lineage>
</organism>
<dbReference type="Gene3D" id="1.10.1280.10">
    <property type="entry name" value="Di-copper center containing domain from catechol oxidase"/>
    <property type="match status" value="1"/>
</dbReference>
<gene>
    <name evidence="1" type="ORF">FPAR1323_LOCUS10346</name>
</gene>
<dbReference type="SUPFAM" id="SSF48056">
    <property type="entry name" value="Di-copper centre-containing domain"/>
    <property type="match status" value="1"/>
</dbReference>
<proteinExistence type="predicted"/>
<dbReference type="AlphaFoldDB" id="A0A7S2CE45"/>
<dbReference type="InterPro" id="IPR008922">
    <property type="entry name" value="Di-copper_centre_dom_sf"/>
</dbReference>
<evidence type="ECO:0000313" key="1">
    <source>
        <dbReference type="EMBL" id="CAD9422590.1"/>
    </source>
</evidence>
<dbReference type="EMBL" id="HBGT01019684">
    <property type="protein sequence ID" value="CAD9422590.1"/>
    <property type="molecule type" value="Transcribed_RNA"/>
</dbReference>
<reference evidence="1" key="1">
    <citation type="submission" date="2021-01" db="EMBL/GenBank/DDBJ databases">
        <authorList>
            <person name="Corre E."/>
            <person name="Pelletier E."/>
            <person name="Niang G."/>
            <person name="Scheremetjew M."/>
            <person name="Finn R."/>
            <person name="Kale V."/>
            <person name="Holt S."/>
            <person name="Cochrane G."/>
            <person name="Meng A."/>
            <person name="Brown T."/>
            <person name="Cohen L."/>
        </authorList>
    </citation>
    <scope>NUCLEOTIDE SEQUENCE</scope>
    <source>
        <strain evidence="1">RCC1693</strain>
    </source>
</reference>
<protein>
    <recommendedName>
        <fullName evidence="2">Tyrosinase copper-binding domain-containing protein</fullName>
    </recommendedName>
</protein>
<sequence length="235" mass="26604">MEADAYEVLHEAGVFKTLSFFDSGEERITSAFSEEHNRTEYRLAGKTPEMEAQIWSELVENLCDVGKIGDMYQASSPNDITFWVLHPTLDRLWHWIRLSASHDNFDDTWDYDEDACYGHNPDDLQPWTGELFGMPDEGQLTNAELYTLMSPGTDQMPYVYDNYEWSHCTALGYDMTYSGKFESYYTEENFLNTNSNEVLTGAGSMTGVLEDSGVFSAVGAVLSSMRNLFTPTTAV</sequence>
<evidence type="ECO:0008006" key="2">
    <source>
        <dbReference type="Google" id="ProtNLM"/>
    </source>
</evidence>
<accession>A0A7S2CE45</accession>
<name>A0A7S2CE45_9STRA</name>